<dbReference type="GO" id="GO:0044322">
    <property type="term" value="C:endoplasmic reticulum quality control compartment"/>
    <property type="evidence" value="ECO:0007669"/>
    <property type="project" value="GOC"/>
</dbReference>
<feature type="active site" evidence="5">
    <location>
        <position position="301"/>
    </location>
</feature>
<dbReference type="InterPro" id="IPR001382">
    <property type="entry name" value="Glyco_hydro_47"/>
</dbReference>
<dbReference type="SUPFAM" id="SSF48225">
    <property type="entry name" value="Seven-hairpin glycosidases"/>
    <property type="match status" value="1"/>
</dbReference>
<evidence type="ECO:0000256" key="1">
    <source>
        <dbReference type="ARBA" id="ARBA00004240"/>
    </source>
</evidence>
<dbReference type="Proteomes" id="UP000094336">
    <property type="component" value="Unassembled WGS sequence"/>
</dbReference>
<keyword evidence="10" id="KW-1185">Reference proteome</keyword>
<keyword evidence="6" id="KW-0479">Metal-binding</keyword>
<dbReference type="Gene3D" id="1.50.10.10">
    <property type="match status" value="1"/>
</dbReference>
<dbReference type="GO" id="GO:0016020">
    <property type="term" value="C:membrane"/>
    <property type="evidence" value="ECO:0007669"/>
    <property type="project" value="InterPro"/>
</dbReference>
<dbReference type="RefSeq" id="XP_018984827.1">
    <property type="nucleotide sequence ID" value="XM_019131815.1"/>
</dbReference>
<reference evidence="10" key="1">
    <citation type="submission" date="2016-05" db="EMBL/GenBank/DDBJ databases">
        <title>Comparative genomics of biotechnologically important yeasts.</title>
        <authorList>
            <consortium name="DOE Joint Genome Institute"/>
            <person name="Riley R."/>
            <person name="Haridas S."/>
            <person name="Wolfe K.H."/>
            <person name="Lopes M.R."/>
            <person name="Hittinger C.T."/>
            <person name="Goker M."/>
            <person name="Salamov A."/>
            <person name="Wisecaver J."/>
            <person name="Long T.M."/>
            <person name="Aerts A.L."/>
            <person name="Barry K."/>
            <person name="Choi C."/>
            <person name="Clum A."/>
            <person name="Coughlan A.Y."/>
            <person name="Deshpande S."/>
            <person name="Douglass A.P."/>
            <person name="Hanson S.J."/>
            <person name="Klenk H.-P."/>
            <person name="Labutti K."/>
            <person name="Lapidus A."/>
            <person name="Lindquist E."/>
            <person name="Lipzen A."/>
            <person name="Meier-Kolthoff J.P."/>
            <person name="Ohm R.A."/>
            <person name="Otillar R.P."/>
            <person name="Pangilinan J."/>
            <person name="Peng Y."/>
            <person name="Rokas A."/>
            <person name="Rosa C.A."/>
            <person name="Scheuner C."/>
            <person name="Sibirny A.A."/>
            <person name="Slot J.C."/>
            <person name="Stielow J.B."/>
            <person name="Sun H."/>
            <person name="Kurtzman C.P."/>
            <person name="Blackwell M."/>
            <person name="Grigoriev I.V."/>
            <person name="Jeffries T.W."/>
        </authorList>
    </citation>
    <scope>NUCLEOTIDE SEQUENCE [LARGE SCALE GENOMIC DNA]</scope>
    <source>
        <strain evidence="10">NRRL Y-12698</strain>
    </source>
</reference>
<evidence type="ECO:0000313" key="9">
    <source>
        <dbReference type="EMBL" id="ODQ79499.1"/>
    </source>
</evidence>
<dbReference type="InterPro" id="IPR036026">
    <property type="entry name" value="Seven-hairpin_glycosidases"/>
</dbReference>
<dbReference type="GO" id="GO:0005975">
    <property type="term" value="P:carbohydrate metabolic process"/>
    <property type="evidence" value="ECO:0007669"/>
    <property type="project" value="InterPro"/>
</dbReference>
<feature type="active site" evidence="5">
    <location>
        <position position="430"/>
    </location>
</feature>
<dbReference type="InterPro" id="IPR044674">
    <property type="entry name" value="EDEM1/2/3"/>
</dbReference>
<evidence type="ECO:0000256" key="4">
    <source>
        <dbReference type="ARBA" id="ARBA00023180"/>
    </source>
</evidence>
<dbReference type="PANTHER" id="PTHR45679">
    <property type="entry name" value="ER DEGRADATION-ENHANCING ALPHA-MANNOSIDASE-LIKE PROTEIN 2"/>
    <property type="match status" value="1"/>
</dbReference>
<keyword evidence="7 9" id="KW-0378">Hydrolase</keyword>
<dbReference type="EMBL" id="KV454432">
    <property type="protein sequence ID" value="ODQ79499.1"/>
    <property type="molecule type" value="Genomic_DNA"/>
</dbReference>
<protein>
    <recommendedName>
        <fullName evidence="7">alpha-1,2-Mannosidase</fullName>
        <ecNumber evidence="7">3.2.1.-</ecNumber>
    </recommendedName>
</protein>
<dbReference type="GO" id="GO:0004571">
    <property type="term" value="F:mannosyl-oligosaccharide 1,2-alpha-mannosidase activity"/>
    <property type="evidence" value="ECO:0007669"/>
    <property type="project" value="EnsemblFungi"/>
</dbReference>
<evidence type="ECO:0000256" key="6">
    <source>
        <dbReference type="PIRSR" id="PIRSR601382-2"/>
    </source>
</evidence>
<dbReference type="Pfam" id="PF01532">
    <property type="entry name" value="Glyco_hydro_47"/>
    <property type="match status" value="1"/>
</dbReference>
<keyword evidence="7" id="KW-0326">Glycosidase</keyword>
<evidence type="ECO:0000256" key="2">
    <source>
        <dbReference type="ARBA" id="ARBA00007658"/>
    </source>
</evidence>
<dbReference type="PANTHER" id="PTHR45679:SF5">
    <property type="entry name" value="ER DEGRADATION-ENHANCING ALPHA-MANNOSIDASE-LIKE PROTEIN 1"/>
    <property type="match status" value="1"/>
</dbReference>
<dbReference type="GO" id="GO:0030246">
    <property type="term" value="F:carbohydrate binding"/>
    <property type="evidence" value="ECO:0007669"/>
    <property type="project" value="EnsemblFungi"/>
</dbReference>
<keyword evidence="8" id="KW-0732">Signal</keyword>
<name>A0A1E3QP64_9ASCO</name>
<gene>
    <name evidence="9" type="ORF">BABINDRAFT_37290</name>
</gene>
<organism evidence="9 10">
    <name type="scientific">Babjeviella inositovora NRRL Y-12698</name>
    <dbReference type="NCBI Taxonomy" id="984486"/>
    <lineage>
        <taxon>Eukaryota</taxon>
        <taxon>Fungi</taxon>
        <taxon>Dikarya</taxon>
        <taxon>Ascomycota</taxon>
        <taxon>Saccharomycotina</taxon>
        <taxon>Pichiomycetes</taxon>
        <taxon>Serinales incertae sedis</taxon>
        <taxon>Babjeviella</taxon>
    </lineage>
</organism>
<keyword evidence="4" id="KW-0325">Glycoprotein</keyword>
<evidence type="ECO:0000256" key="8">
    <source>
        <dbReference type="SAM" id="SignalP"/>
    </source>
</evidence>
<dbReference type="InterPro" id="IPR012341">
    <property type="entry name" value="6hp_glycosidase-like_sf"/>
</dbReference>
<dbReference type="AlphaFoldDB" id="A0A1E3QP64"/>
<dbReference type="GeneID" id="30149668"/>
<comment type="similarity">
    <text evidence="2 7">Belongs to the glycosyl hydrolase 47 family.</text>
</comment>
<dbReference type="GO" id="GO:0106055">
    <property type="term" value="C:mannosyl-oligosaccharide 1,2-alpha-mannosidase complex"/>
    <property type="evidence" value="ECO:0007669"/>
    <property type="project" value="EnsemblFungi"/>
</dbReference>
<comment type="subcellular location">
    <subcellularLocation>
        <location evidence="1">Endoplasmic reticulum</location>
    </subcellularLocation>
</comment>
<dbReference type="PRINTS" id="PR00747">
    <property type="entry name" value="GLYHDRLASE47"/>
</dbReference>
<dbReference type="STRING" id="984486.A0A1E3QP64"/>
<feature type="signal peptide" evidence="8">
    <location>
        <begin position="1"/>
        <end position="24"/>
    </location>
</feature>
<dbReference type="GO" id="GO:1904380">
    <property type="term" value="P:endoplasmic reticulum mannose trimming"/>
    <property type="evidence" value="ECO:0007669"/>
    <property type="project" value="EnsemblFungi"/>
</dbReference>
<keyword evidence="3" id="KW-0256">Endoplasmic reticulum</keyword>
<sequence>MFASLLSYILCILSLCQLASLVEAVHIPTVPRNHTARYTVPPPHPLLYTSTFTKKHLALLRNETKELFDFAWKSYIQFGFPSDEVAPLTCMPLGPDYEDPTNYYKNDVMGNYSLMLFDNLDTFVVMDDYEGWRNALSLVKEHYQDFSINVTVQVFEVNIRVLGGLLSAHLFASDDSSRFSLPDYDGFLLDLAHDLGTRLLPAYEYTASKGIPLPRVNLKYGLSRYVTENHQRDNCVAGSTIIVEFGLLSRLTGDDRFLQSSVKTLKHVWSKRSELGLLPTSYNPRDGQPMDSFTGIGASVDSFYEYLLKYSVLFGEGDEHHELVYGMWKDSYKALTANSRNEWLYGNVDTKAGFMVSAWVDALMAFWPGLQVLNGDVKDAARYNTLYLKLWNTYGGIPERWTFYRTTQRLPSGVDTFDPIGLEWYPLRPEFIESCYHLYRATKDPLYLQIGQRILQDFREVFIAPCGFAGFQNIKSGERANRMESFALSETLKYLYLLFDEDNLVHSHAFHNGKSLVFSTEAHPLWFNNRMDPRRNKTLKNFGRQGQTQMASSDLGFKALYKLEQTAMPDLGVLGLKTEPFVALHEGSGWCEVPETCPKASEFMSSRLLGWSELYRFDNAYKDVLYKPLFYENDSIPKQIETERGFYNLYSHPRGLQCPREKTTKDYDVVVGPVSKIPLNTMLRVLAVAKEYEGIIFPGDIWMPRLAGTRLQVESLRSGQVDSANIDITTEFVESFHLTTSDAMCPLNPNDHVEWTNVLRLRMVNGHLIGHNSMVWTLPFDATTEKEITVGENGIIFITGYPVENLRVWYGVG</sequence>
<proteinExistence type="inferred from homology"/>
<feature type="active site" description="Proton donor" evidence="5">
    <location>
        <position position="156"/>
    </location>
</feature>
<keyword evidence="6" id="KW-0106">Calcium</keyword>
<feature type="active site" description="Proton donor" evidence="5">
    <location>
        <position position="399"/>
    </location>
</feature>
<evidence type="ECO:0000313" key="10">
    <source>
        <dbReference type="Proteomes" id="UP000094336"/>
    </source>
</evidence>
<dbReference type="GO" id="GO:1900103">
    <property type="term" value="P:positive regulation of endoplasmic reticulum unfolded protein response"/>
    <property type="evidence" value="ECO:0007669"/>
    <property type="project" value="EnsemblFungi"/>
</dbReference>
<feature type="chain" id="PRO_5009134376" description="alpha-1,2-Mannosidase" evidence="8">
    <location>
        <begin position="25"/>
        <end position="813"/>
    </location>
</feature>
<evidence type="ECO:0000256" key="7">
    <source>
        <dbReference type="RuleBase" id="RU361193"/>
    </source>
</evidence>
<comment type="cofactor">
    <cofactor evidence="6">
        <name>Ca(2+)</name>
        <dbReference type="ChEBI" id="CHEBI:29108"/>
    </cofactor>
</comment>
<dbReference type="EC" id="3.2.1.-" evidence="7"/>
<evidence type="ECO:0000256" key="5">
    <source>
        <dbReference type="PIRSR" id="PIRSR601382-1"/>
    </source>
</evidence>
<evidence type="ECO:0000256" key="3">
    <source>
        <dbReference type="ARBA" id="ARBA00022824"/>
    </source>
</evidence>
<dbReference type="GO" id="GO:0005509">
    <property type="term" value="F:calcium ion binding"/>
    <property type="evidence" value="ECO:0007669"/>
    <property type="project" value="InterPro"/>
</dbReference>
<accession>A0A1E3QP64</accession>
<dbReference type="OrthoDB" id="8118055at2759"/>
<dbReference type="GO" id="GO:0097466">
    <property type="term" value="P:ubiquitin-dependent glycoprotein ERAD pathway"/>
    <property type="evidence" value="ECO:0007669"/>
    <property type="project" value="EnsemblFungi"/>
</dbReference>
<feature type="binding site" evidence="6">
    <location>
        <position position="520"/>
    </location>
    <ligand>
        <name>Ca(2+)</name>
        <dbReference type="ChEBI" id="CHEBI:29108"/>
    </ligand>
</feature>